<keyword evidence="1" id="KW-0472">Membrane</keyword>
<evidence type="ECO:0000256" key="1">
    <source>
        <dbReference type="SAM" id="Phobius"/>
    </source>
</evidence>
<comment type="caution">
    <text evidence="2">The sequence shown here is derived from an EMBL/GenBank/DDBJ whole genome shotgun (WGS) entry which is preliminary data.</text>
</comment>
<accession>A0A1S8AT01</accession>
<gene>
    <name evidence="2" type="ORF">A6E15_01320</name>
</gene>
<keyword evidence="1" id="KW-1133">Transmembrane helix</keyword>
<evidence type="ECO:0000313" key="3">
    <source>
        <dbReference type="Proteomes" id="UP000189370"/>
    </source>
</evidence>
<name>A0A1S8AT01_9EURY</name>
<reference evidence="3" key="1">
    <citation type="submission" date="2016-04" db="EMBL/GenBank/DDBJ databases">
        <authorList>
            <person name="Chen S.-C."/>
            <person name="Lai M.-C."/>
        </authorList>
    </citation>
    <scope>NUCLEOTIDE SEQUENCE [LARGE SCALE GENOMIC DNA]</scope>
    <source>
        <strain evidence="3">AB14</strain>
    </source>
</reference>
<dbReference type="EMBL" id="LWLN01000001">
    <property type="protein sequence ID" value="OLZ39706.1"/>
    <property type="molecule type" value="Genomic_DNA"/>
</dbReference>
<dbReference type="Proteomes" id="UP000189370">
    <property type="component" value="Unassembled WGS sequence"/>
</dbReference>
<keyword evidence="1" id="KW-0812">Transmembrane</keyword>
<evidence type="ECO:0000313" key="2">
    <source>
        <dbReference type="EMBL" id="OLZ39706.1"/>
    </source>
</evidence>
<dbReference type="OrthoDB" id="204671at2157"/>
<organism evidence="2 3">
    <name type="scientific">Natrinema saccharevitans</name>
    <dbReference type="NCBI Taxonomy" id="301967"/>
    <lineage>
        <taxon>Archaea</taxon>
        <taxon>Methanobacteriati</taxon>
        <taxon>Methanobacteriota</taxon>
        <taxon>Stenosarchaea group</taxon>
        <taxon>Halobacteria</taxon>
        <taxon>Halobacteriales</taxon>
        <taxon>Natrialbaceae</taxon>
        <taxon>Natrinema</taxon>
    </lineage>
</organism>
<feature type="transmembrane region" description="Helical" evidence="1">
    <location>
        <begin position="58"/>
        <end position="84"/>
    </location>
</feature>
<sequence>MMATTHVFTGLAVVAPVAYHVPEFGTALALGAILGGLAPDLDLVFAHRRTFHFPVAGIAVAVPTVAVAAVAPASATLAVAAFAVTAWLHALSDSIGGGPEMDPWNERTDRAVYDHVRGRWLRPRRWIRYDGAPEDAVLGVALAVPTLLVFEGWLVTAAAGGLAVSLLYALCRRRLVAWTPDWLE</sequence>
<dbReference type="AlphaFoldDB" id="A0A1S8AT01"/>
<evidence type="ECO:0008006" key="4">
    <source>
        <dbReference type="Google" id="ProtNLM"/>
    </source>
</evidence>
<dbReference type="STRING" id="301967.A6E15_01320"/>
<protein>
    <recommendedName>
        <fullName evidence="4">Metal-dependent hydrolase</fullName>
    </recommendedName>
</protein>
<dbReference type="RefSeq" id="WP_076143053.1">
    <property type="nucleotide sequence ID" value="NZ_LWLN01000001.1"/>
</dbReference>
<keyword evidence="3" id="KW-1185">Reference proteome</keyword>
<proteinExistence type="predicted"/>
<feature type="transmembrane region" description="Helical" evidence="1">
    <location>
        <begin position="152"/>
        <end position="171"/>
    </location>
</feature>